<dbReference type="InParanoid" id="A0A665TGN2"/>
<dbReference type="Proteomes" id="UP000472264">
    <property type="component" value="Chromosome 18"/>
</dbReference>
<dbReference type="PANTHER" id="PTHR11481">
    <property type="entry name" value="IMMUNOGLOBULIN FC RECEPTOR"/>
    <property type="match status" value="1"/>
</dbReference>
<dbReference type="OMA" id="RHTINSP"/>
<reference evidence="5" key="3">
    <citation type="submission" date="2025-09" db="UniProtKB">
        <authorList>
            <consortium name="Ensembl"/>
        </authorList>
    </citation>
    <scope>IDENTIFICATION</scope>
</reference>
<sequence>MEISTLSALMVFPNRSQFFEYESISFSCGHHGSSGWAVKRTLSSGITEDCQGNESNCVLDVIYPSDSGLYWCESDSGECSNAINITVTDGSVILESPVHPVMEGDHVTLRCRNKTTSSSSFTADFYKDGLLIGSSSTGSMTIRTASKSHEGSYRCNISGCEASADSWLTVTARPPGAPQSKPVVYVLLPVVGVCVLLALMLLIGWRCHKGQSVFINKLIFCIRPSAAPLSAPNASNESI</sequence>
<evidence type="ECO:0000313" key="5">
    <source>
        <dbReference type="Ensembl" id="ENSENLP00000006078.1"/>
    </source>
</evidence>
<feature type="transmembrane region" description="Helical" evidence="3">
    <location>
        <begin position="183"/>
        <end position="205"/>
    </location>
</feature>
<evidence type="ECO:0000256" key="1">
    <source>
        <dbReference type="ARBA" id="ARBA00022729"/>
    </source>
</evidence>
<dbReference type="InterPro" id="IPR013783">
    <property type="entry name" value="Ig-like_fold"/>
</dbReference>
<dbReference type="GO" id="GO:0007166">
    <property type="term" value="P:cell surface receptor signaling pathway"/>
    <property type="evidence" value="ECO:0007669"/>
    <property type="project" value="TreeGrafter"/>
</dbReference>
<evidence type="ECO:0000256" key="2">
    <source>
        <dbReference type="ARBA" id="ARBA00023157"/>
    </source>
</evidence>
<dbReference type="PROSITE" id="PS50835">
    <property type="entry name" value="IG_LIKE"/>
    <property type="match status" value="1"/>
</dbReference>
<protein>
    <recommendedName>
        <fullName evidence="4">Ig-like domain-containing protein</fullName>
    </recommendedName>
</protein>
<keyword evidence="2" id="KW-1015">Disulfide bond</keyword>
<dbReference type="Pfam" id="PF13927">
    <property type="entry name" value="Ig_3"/>
    <property type="match status" value="1"/>
</dbReference>
<keyword evidence="3" id="KW-0472">Membrane</keyword>
<reference evidence="5" key="1">
    <citation type="submission" date="2021-04" db="EMBL/GenBank/DDBJ databases">
        <authorList>
            <consortium name="Wellcome Sanger Institute Data Sharing"/>
        </authorList>
    </citation>
    <scope>NUCLEOTIDE SEQUENCE [LARGE SCALE GENOMIC DNA]</scope>
</reference>
<dbReference type="Ensembl" id="ENSENLT00000006360.1">
    <property type="protein sequence ID" value="ENSENLP00000006078.1"/>
    <property type="gene ID" value="ENSENLG00000002927.1"/>
</dbReference>
<dbReference type="SMART" id="SM00409">
    <property type="entry name" value="IG"/>
    <property type="match status" value="2"/>
</dbReference>
<dbReference type="Gene3D" id="2.60.40.10">
    <property type="entry name" value="Immunoglobulins"/>
    <property type="match status" value="2"/>
</dbReference>
<name>A0A665TGN2_ECHNA</name>
<evidence type="ECO:0000259" key="4">
    <source>
        <dbReference type="PROSITE" id="PS50835"/>
    </source>
</evidence>
<reference evidence="5" key="2">
    <citation type="submission" date="2025-08" db="UniProtKB">
        <authorList>
            <consortium name="Ensembl"/>
        </authorList>
    </citation>
    <scope>IDENTIFICATION</scope>
</reference>
<gene>
    <name evidence="5" type="primary">LOC115058575</name>
</gene>
<dbReference type="SUPFAM" id="SSF48726">
    <property type="entry name" value="Immunoglobulin"/>
    <property type="match status" value="1"/>
</dbReference>
<dbReference type="GO" id="GO:0006955">
    <property type="term" value="P:immune response"/>
    <property type="evidence" value="ECO:0007669"/>
    <property type="project" value="TreeGrafter"/>
</dbReference>
<dbReference type="InterPro" id="IPR003599">
    <property type="entry name" value="Ig_sub"/>
</dbReference>
<keyword evidence="3" id="KW-0812">Transmembrane</keyword>
<dbReference type="PANTHER" id="PTHR11481:SF64">
    <property type="entry name" value="FC RECEPTOR-LIKE PROTEIN 4"/>
    <property type="match status" value="1"/>
</dbReference>
<feature type="domain" description="Ig-like" evidence="4">
    <location>
        <begin position="90"/>
        <end position="171"/>
    </location>
</feature>
<dbReference type="AlphaFoldDB" id="A0A665TGN2"/>
<dbReference type="InterPro" id="IPR007110">
    <property type="entry name" value="Ig-like_dom"/>
</dbReference>
<keyword evidence="6" id="KW-1185">Reference proteome</keyword>
<keyword evidence="1" id="KW-0732">Signal</keyword>
<keyword evidence="3" id="KW-1133">Transmembrane helix</keyword>
<dbReference type="InterPro" id="IPR036179">
    <property type="entry name" value="Ig-like_dom_sf"/>
</dbReference>
<dbReference type="GO" id="GO:0009897">
    <property type="term" value="C:external side of plasma membrane"/>
    <property type="evidence" value="ECO:0007669"/>
    <property type="project" value="TreeGrafter"/>
</dbReference>
<accession>A0A665TGN2</accession>
<dbReference type="GO" id="GO:0004888">
    <property type="term" value="F:transmembrane signaling receptor activity"/>
    <property type="evidence" value="ECO:0007669"/>
    <property type="project" value="TreeGrafter"/>
</dbReference>
<evidence type="ECO:0000313" key="6">
    <source>
        <dbReference type="Proteomes" id="UP000472264"/>
    </source>
</evidence>
<proteinExistence type="predicted"/>
<evidence type="ECO:0000256" key="3">
    <source>
        <dbReference type="SAM" id="Phobius"/>
    </source>
</evidence>
<dbReference type="InterPro" id="IPR050488">
    <property type="entry name" value="Ig_Fc_receptor"/>
</dbReference>
<organism evidence="5 6">
    <name type="scientific">Echeneis naucrates</name>
    <name type="common">Live sharksucker</name>
    <dbReference type="NCBI Taxonomy" id="173247"/>
    <lineage>
        <taxon>Eukaryota</taxon>
        <taxon>Metazoa</taxon>
        <taxon>Chordata</taxon>
        <taxon>Craniata</taxon>
        <taxon>Vertebrata</taxon>
        <taxon>Euteleostomi</taxon>
        <taxon>Actinopterygii</taxon>
        <taxon>Neopterygii</taxon>
        <taxon>Teleostei</taxon>
        <taxon>Neoteleostei</taxon>
        <taxon>Acanthomorphata</taxon>
        <taxon>Carangaria</taxon>
        <taxon>Carangiformes</taxon>
        <taxon>Echeneidae</taxon>
        <taxon>Echeneis</taxon>
    </lineage>
</organism>